<evidence type="ECO:0000313" key="2">
    <source>
        <dbReference type="EMBL" id="KAK3289617.1"/>
    </source>
</evidence>
<gene>
    <name evidence="2" type="ORF">CYMTET_2961</name>
</gene>
<evidence type="ECO:0000256" key="1">
    <source>
        <dbReference type="SAM" id="MobiDB-lite"/>
    </source>
</evidence>
<accession>A0AAE0H480</accession>
<proteinExistence type="predicted"/>
<sequence>MGGGAGELASPPASAPQPGEDPAMKAKAILSDFRLAEERNAEIEAKVHAARDRKQDRGRKSAEVSVTPITLVSTSPTKDRWKTSWSYSDPLQVSGSYTQHELMVKEAKEAERQDFLMYLEQEKKAFADRQTKEMEEEARKRSLSAQRRAGEEQVIEAVSNQRKNEAQQLEQKQRTRMARSARKLDQVSLEKHAKQAAFMRKEEEKTQNALSKFDHMNDQYTQKVNNEHSQFDIKRDAAPFKQKQMESRQSYVQTKKEKEAAFKAKWTQMEEENERQRREFLQKKLAKVDNNVNKSQHMTEAVKQELANKTKNRVEDHTIRLSQKEQQWQSNTMRWNQKELDKVKRQEERKKKEDEHSSKMIEKGKEVLKHRYIVEELSLRAQVTNGLSSSMPL</sequence>
<feature type="region of interest" description="Disordered" evidence="1">
    <location>
        <begin position="44"/>
        <end position="65"/>
    </location>
</feature>
<feature type="region of interest" description="Disordered" evidence="1">
    <location>
        <begin position="1"/>
        <end position="25"/>
    </location>
</feature>
<feature type="region of interest" description="Disordered" evidence="1">
    <location>
        <begin position="323"/>
        <end position="362"/>
    </location>
</feature>
<feature type="region of interest" description="Disordered" evidence="1">
    <location>
        <begin position="128"/>
        <end position="151"/>
    </location>
</feature>
<dbReference type="Proteomes" id="UP001190700">
    <property type="component" value="Unassembled WGS sequence"/>
</dbReference>
<reference evidence="2 3" key="1">
    <citation type="journal article" date="2015" name="Genome Biol. Evol.">
        <title>Comparative Genomics of a Bacterivorous Green Alga Reveals Evolutionary Causalities and Consequences of Phago-Mixotrophic Mode of Nutrition.</title>
        <authorList>
            <person name="Burns J.A."/>
            <person name="Paasch A."/>
            <person name="Narechania A."/>
            <person name="Kim E."/>
        </authorList>
    </citation>
    <scope>NUCLEOTIDE SEQUENCE [LARGE SCALE GENOMIC DNA]</scope>
    <source>
        <strain evidence="2 3">PLY_AMNH</strain>
    </source>
</reference>
<name>A0AAE0H480_9CHLO</name>
<dbReference type="EMBL" id="LGRX02000078">
    <property type="protein sequence ID" value="KAK3289617.1"/>
    <property type="molecule type" value="Genomic_DNA"/>
</dbReference>
<keyword evidence="3" id="KW-1185">Reference proteome</keyword>
<feature type="compositionally biased region" description="Basic and acidic residues" evidence="1">
    <location>
        <begin position="44"/>
        <end position="62"/>
    </location>
</feature>
<feature type="compositionally biased region" description="Basic and acidic residues" evidence="1">
    <location>
        <begin position="336"/>
        <end position="362"/>
    </location>
</feature>
<evidence type="ECO:0000313" key="3">
    <source>
        <dbReference type="Proteomes" id="UP001190700"/>
    </source>
</evidence>
<feature type="compositionally biased region" description="Polar residues" evidence="1">
    <location>
        <begin position="324"/>
        <end position="335"/>
    </location>
</feature>
<protein>
    <submittedName>
        <fullName evidence="2">Uncharacterized protein</fullName>
    </submittedName>
</protein>
<dbReference type="AlphaFoldDB" id="A0AAE0H480"/>
<organism evidence="2 3">
    <name type="scientific">Cymbomonas tetramitiformis</name>
    <dbReference type="NCBI Taxonomy" id="36881"/>
    <lineage>
        <taxon>Eukaryota</taxon>
        <taxon>Viridiplantae</taxon>
        <taxon>Chlorophyta</taxon>
        <taxon>Pyramimonadophyceae</taxon>
        <taxon>Pyramimonadales</taxon>
        <taxon>Pyramimonadaceae</taxon>
        <taxon>Cymbomonas</taxon>
    </lineage>
</organism>
<feature type="compositionally biased region" description="Basic and acidic residues" evidence="1">
    <location>
        <begin position="128"/>
        <end position="140"/>
    </location>
</feature>
<comment type="caution">
    <text evidence="2">The sequence shown here is derived from an EMBL/GenBank/DDBJ whole genome shotgun (WGS) entry which is preliminary data.</text>
</comment>